<dbReference type="Pfam" id="PF03704">
    <property type="entry name" value="BTAD"/>
    <property type="match status" value="1"/>
</dbReference>
<organism evidence="4 5">
    <name type="scientific">Paenibacillus psychroresistens</name>
    <dbReference type="NCBI Taxonomy" id="1778678"/>
    <lineage>
        <taxon>Bacteria</taxon>
        <taxon>Bacillati</taxon>
        <taxon>Bacillota</taxon>
        <taxon>Bacilli</taxon>
        <taxon>Bacillales</taxon>
        <taxon>Paenibacillaceae</taxon>
        <taxon>Paenibacillus</taxon>
    </lineage>
</organism>
<dbReference type="RefSeq" id="WP_155698812.1">
    <property type="nucleotide sequence ID" value="NZ_CP034235.1"/>
</dbReference>
<keyword evidence="2" id="KW-0067">ATP-binding</keyword>
<dbReference type="KEGG" id="ppsc:EHS13_02275"/>
<dbReference type="InterPro" id="IPR011990">
    <property type="entry name" value="TPR-like_helical_dom_sf"/>
</dbReference>
<sequence length="1113" mass="127896">MVGCSIQLLGGLKITFDEEEFTTVTSGAKARLLAYLVLAYDIPQSRKKIAFDFWPDSTEKQAFSNLRKLLHDLRECLPQSDRYLKITSAYIQWNHELPIYSDVRKFEQGAKGTTLYELRNAEELYKGQLLPGFQEEWLGAKREQLAQSYTYVVDKLISILENQREYSSALFFGNKLLIQNKLREESYVTLMRLHALNNDKAGVVNIYQQLHKVLQDELEIGPSAETVQLLERLTQIGVEPSTAAGQSKTPLVGRISEWGNIVSHWKQATVGRNTLLLLKGEAGIGKTRLTLELKDWVEKQGYQTAFAGCYPSVRSLSYSPVTAWLRSIPLPKLSPVWLSELTRLLPELLERYPDLPKPDHIQENWQLNQWYEAIERMLLAKQPLLLILDDIQWSDRETLQLLSYLLRSDSKAKLLIIATMRTDEFSGDAVRHFLSGHRIERKLMEIELAPFSEDETKQLMTDTVGDELADLHSSDLYTETGGNPLFIVETLQEWQIGSDSIEFRLSPLVKSIIENRLKKLSPDNRQLVSTFAAAGRPLSLAFMAKVADLSVEKMLEKMEHLLQWKIMKETEDEKYDFTHDIIRESAYTLKNESLRRQYHQKLAYGLLAFHHERLEVVAAEIAFHCELAGLDDMAIVYYEMAATAAEKIYANETRIKYYRKLCTLLPPEQILPNLMKLGDALIVKGDWNEAEKTYRQWLEREENSTALQDRSFCDVALGNCLRLQGKYADASFYLERARRYFELIDDHSGLSLAYGMLGVMHYYMGNNDKSLHYLKVRMELPDSENRTREDCRFYGIIGGLFYHQCEYDQAIRAYRKQFKLATKNRDKNAVAKALGGLALVYLDTDLTDQAFDCIVDKIEISQSIGDRMGLTIALGMLGKYYGFLGSLTIAAQCIAFCLEEAVAVKDWRFTANLLGWEGHNLLLQRRDEEAYLFIDRSLRLSRQLRTPHFECNALYLMSVLSLHQDQCEKALEITEEALNIAIKLYRRDMQLKLLLQLLHLKAELSLLTPAEIVVQLHKMLRPYSDQQEQAAIYYTMCKLNPESSEFKTDALSLNEELYLKSGKVEYLVRCSELSSLSYAPISVRPMPLFAAEVTQHKSISPIILEEIDCYLNL</sequence>
<dbReference type="InterPro" id="IPR019734">
    <property type="entry name" value="TPR_rpt"/>
</dbReference>
<gene>
    <name evidence="4" type="ORF">EHS13_02275</name>
</gene>
<dbReference type="Gene3D" id="1.10.10.10">
    <property type="entry name" value="Winged helix-like DNA-binding domain superfamily/Winged helix DNA-binding domain"/>
    <property type="match status" value="1"/>
</dbReference>
<evidence type="ECO:0000256" key="2">
    <source>
        <dbReference type="ARBA" id="ARBA00022840"/>
    </source>
</evidence>
<dbReference type="SUPFAM" id="SSF52540">
    <property type="entry name" value="P-loop containing nucleoside triphosphate hydrolases"/>
    <property type="match status" value="1"/>
</dbReference>
<evidence type="ECO:0000313" key="4">
    <source>
        <dbReference type="EMBL" id="QGQ93814.1"/>
    </source>
</evidence>
<protein>
    <recommendedName>
        <fullName evidence="3">Bacterial transcriptional activator domain-containing protein</fullName>
    </recommendedName>
</protein>
<dbReference type="SMART" id="SM00028">
    <property type="entry name" value="TPR"/>
    <property type="match status" value="6"/>
</dbReference>
<dbReference type="AlphaFoldDB" id="A0A6B8RDK1"/>
<accession>A0A6B8RDK1</accession>
<keyword evidence="1" id="KW-0547">Nucleotide-binding</keyword>
<dbReference type="OrthoDB" id="190810at2"/>
<dbReference type="Proteomes" id="UP000426246">
    <property type="component" value="Chromosome"/>
</dbReference>
<dbReference type="EMBL" id="CP034235">
    <property type="protein sequence ID" value="QGQ93814.1"/>
    <property type="molecule type" value="Genomic_DNA"/>
</dbReference>
<proteinExistence type="predicted"/>
<dbReference type="Gene3D" id="3.40.50.300">
    <property type="entry name" value="P-loop containing nucleotide triphosphate hydrolases"/>
    <property type="match status" value="1"/>
</dbReference>
<dbReference type="PANTHER" id="PTHR16305">
    <property type="entry name" value="TESTICULAR SOLUBLE ADENYLYL CYCLASE"/>
    <property type="match status" value="1"/>
</dbReference>
<dbReference type="InterPro" id="IPR005158">
    <property type="entry name" value="BTAD"/>
</dbReference>
<dbReference type="GO" id="GO:0005524">
    <property type="term" value="F:ATP binding"/>
    <property type="evidence" value="ECO:0007669"/>
    <property type="project" value="UniProtKB-KW"/>
</dbReference>
<feature type="domain" description="Bacterial transcriptional activator" evidence="3">
    <location>
        <begin position="101"/>
        <end position="234"/>
    </location>
</feature>
<dbReference type="InterPro" id="IPR041664">
    <property type="entry name" value="AAA_16"/>
</dbReference>
<dbReference type="GO" id="GO:0005737">
    <property type="term" value="C:cytoplasm"/>
    <property type="evidence" value="ECO:0007669"/>
    <property type="project" value="TreeGrafter"/>
</dbReference>
<reference evidence="5" key="1">
    <citation type="submission" date="2018-11" db="EMBL/GenBank/DDBJ databases">
        <title>Complete genome sequence of Paenibacillus sp. ML311-T8.</title>
        <authorList>
            <person name="Nam Y.-D."/>
            <person name="Kang J."/>
            <person name="Chung W.-H."/>
            <person name="Park Y.S."/>
        </authorList>
    </citation>
    <scope>NUCLEOTIDE SEQUENCE [LARGE SCALE GENOMIC DNA]</scope>
    <source>
        <strain evidence="5">ML311-T8</strain>
    </source>
</reference>
<dbReference type="GO" id="GO:0004016">
    <property type="term" value="F:adenylate cyclase activity"/>
    <property type="evidence" value="ECO:0007669"/>
    <property type="project" value="TreeGrafter"/>
</dbReference>
<dbReference type="SMART" id="SM01043">
    <property type="entry name" value="BTAD"/>
    <property type="match status" value="1"/>
</dbReference>
<dbReference type="Gene3D" id="1.25.40.10">
    <property type="entry name" value="Tetratricopeptide repeat domain"/>
    <property type="match status" value="3"/>
</dbReference>
<name>A0A6B8RDK1_9BACL</name>
<dbReference type="InterPro" id="IPR036388">
    <property type="entry name" value="WH-like_DNA-bd_sf"/>
</dbReference>
<keyword evidence="5" id="KW-1185">Reference proteome</keyword>
<dbReference type="InterPro" id="IPR027417">
    <property type="entry name" value="P-loop_NTPase"/>
</dbReference>
<evidence type="ECO:0000259" key="3">
    <source>
        <dbReference type="SMART" id="SM01043"/>
    </source>
</evidence>
<dbReference type="PANTHER" id="PTHR16305:SF28">
    <property type="entry name" value="GUANYLATE CYCLASE DOMAIN-CONTAINING PROTEIN"/>
    <property type="match status" value="1"/>
</dbReference>
<evidence type="ECO:0000256" key="1">
    <source>
        <dbReference type="ARBA" id="ARBA00022741"/>
    </source>
</evidence>
<dbReference type="Pfam" id="PF13191">
    <property type="entry name" value="AAA_16"/>
    <property type="match status" value="1"/>
</dbReference>
<dbReference type="SUPFAM" id="SSF48452">
    <property type="entry name" value="TPR-like"/>
    <property type="match status" value="3"/>
</dbReference>
<evidence type="ECO:0000313" key="5">
    <source>
        <dbReference type="Proteomes" id="UP000426246"/>
    </source>
</evidence>